<dbReference type="PANTHER" id="PTHR10027:SF10">
    <property type="entry name" value="SLOWPOKE 2, ISOFORM D"/>
    <property type="match status" value="1"/>
</dbReference>
<keyword evidence="8" id="KW-0406">Ion transport</keyword>
<dbReference type="InterPro" id="IPR047871">
    <property type="entry name" value="K_chnl_Slo-like"/>
</dbReference>
<dbReference type="PATRIC" id="fig|74031.6.peg.311"/>
<keyword evidence="6" id="KW-0630">Potassium</keyword>
<proteinExistence type="predicted"/>
<evidence type="ECO:0000256" key="4">
    <source>
        <dbReference type="ARBA" id="ARBA00022692"/>
    </source>
</evidence>
<feature type="transmembrane region" description="Helical" evidence="11">
    <location>
        <begin position="90"/>
        <end position="112"/>
    </location>
</feature>
<dbReference type="InterPro" id="IPR013099">
    <property type="entry name" value="K_chnl_dom"/>
</dbReference>
<feature type="domain" description="Potassium channel" evidence="12">
    <location>
        <begin position="153"/>
        <end position="223"/>
    </location>
</feature>
<feature type="transmembrane region" description="Helical" evidence="11">
    <location>
        <begin position="32"/>
        <end position="51"/>
    </location>
</feature>
<evidence type="ECO:0000256" key="8">
    <source>
        <dbReference type="ARBA" id="ARBA00023065"/>
    </source>
</evidence>
<evidence type="ECO:0000256" key="3">
    <source>
        <dbReference type="ARBA" id="ARBA00022538"/>
    </source>
</evidence>
<keyword evidence="10 13" id="KW-0407">Ion channel</keyword>
<keyword evidence="5" id="KW-0631">Potassium channel</keyword>
<evidence type="ECO:0000313" key="14">
    <source>
        <dbReference type="Proteomes" id="UP000037046"/>
    </source>
</evidence>
<organism evidence="13 14">
    <name type="scientific">Roseovarius tolerans</name>
    <dbReference type="NCBI Taxonomy" id="74031"/>
    <lineage>
        <taxon>Bacteria</taxon>
        <taxon>Pseudomonadati</taxon>
        <taxon>Pseudomonadota</taxon>
        <taxon>Alphaproteobacteria</taxon>
        <taxon>Rhodobacterales</taxon>
        <taxon>Roseobacteraceae</taxon>
        <taxon>Roseovarius</taxon>
    </lineage>
</organism>
<feature type="transmembrane region" description="Helical" evidence="11">
    <location>
        <begin position="145"/>
        <end position="166"/>
    </location>
</feature>
<evidence type="ECO:0000256" key="5">
    <source>
        <dbReference type="ARBA" id="ARBA00022826"/>
    </source>
</evidence>
<gene>
    <name evidence="13" type="primary">kch</name>
    <name evidence="13" type="ORF">ROTO_03040</name>
</gene>
<evidence type="ECO:0000259" key="12">
    <source>
        <dbReference type="Pfam" id="PF07885"/>
    </source>
</evidence>
<protein>
    <submittedName>
        <fullName evidence="13">Voltage-gated potassium channel Kch</fullName>
    </submittedName>
</protein>
<dbReference type="GO" id="GO:0016020">
    <property type="term" value="C:membrane"/>
    <property type="evidence" value="ECO:0007669"/>
    <property type="project" value="UniProtKB-SubCell"/>
</dbReference>
<dbReference type="Proteomes" id="UP000037046">
    <property type="component" value="Unassembled WGS sequence"/>
</dbReference>
<keyword evidence="14" id="KW-1185">Reference proteome</keyword>
<keyword evidence="4 11" id="KW-0812">Transmembrane</keyword>
<dbReference type="Gene3D" id="1.10.287.70">
    <property type="match status" value="1"/>
</dbReference>
<dbReference type="AlphaFoldDB" id="A0A0L6CZM0"/>
<evidence type="ECO:0000256" key="6">
    <source>
        <dbReference type="ARBA" id="ARBA00022958"/>
    </source>
</evidence>
<feature type="transmembrane region" description="Helical" evidence="11">
    <location>
        <begin position="204"/>
        <end position="222"/>
    </location>
</feature>
<evidence type="ECO:0000256" key="9">
    <source>
        <dbReference type="ARBA" id="ARBA00023136"/>
    </source>
</evidence>
<dbReference type="InterPro" id="IPR027359">
    <property type="entry name" value="Volt_channel_dom_sf"/>
</dbReference>
<dbReference type="GO" id="GO:0005267">
    <property type="term" value="F:potassium channel activity"/>
    <property type="evidence" value="ECO:0007669"/>
    <property type="project" value="UniProtKB-KW"/>
</dbReference>
<comment type="caution">
    <text evidence="13">The sequence shown here is derived from an EMBL/GenBank/DDBJ whole genome shotgun (WGS) entry which is preliminary data.</text>
</comment>
<evidence type="ECO:0000256" key="7">
    <source>
        <dbReference type="ARBA" id="ARBA00022989"/>
    </source>
</evidence>
<feature type="transmembrane region" description="Helical" evidence="11">
    <location>
        <begin position="57"/>
        <end position="78"/>
    </location>
</feature>
<feature type="transmembrane region" description="Helical" evidence="11">
    <location>
        <begin position="178"/>
        <end position="198"/>
    </location>
</feature>
<keyword evidence="7 11" id="KW-1133">Transmembrane helix</keyword>
<dbReference type="Gene3D" id="1.20.120.350">
    <property type="entry name" value="Voltage-gated potassium channels. Chain C"/>
    <property type="match status" value="1"/>
</dbReference>
<keyword evidence="2" id="KW-0813">Transport</keyword>
<evidence type="ECO:0000256" key="11">
    <source>
        <dbReference type="SAM" id="Phobius"/>
    </source>
</evidence>
<sequence length="265" mass="29319">MLAPMSGSDRSMRDRVRLLYEGRSKRATRFRYALLIFDAVSIIFFLATATMPLGAELIAADAGIAVVILADFACRLWIAENRLQHLRQVYVIIDVLVLASLVAAPFLGQGWAALRLLRALRLVHSYHLLKDLRRDVRVFRLHEDAIVAAVNLLVFIFAMTALVLVLRGGQEPGLNTYVDALYFTVTTLTTTGYGDILMTTGTGRLLAVGIMVVGVGLFLRLARAIFLPAKVRQKCEGCGLLRHDPDAIHCKHCGREIKIETEGSD</sequence>
<dbReference type="EMBL" id="LGVV01000002">
    <property type="protein sequence ID" value="KNX43175.1"/>
    <property type="molecule type" value="Genomic_DNA"/>
</dbReference>
<dbReference type="PANTHER" id="PTHR10027">
    <property type="entry name" value="CALCIUM-ACTIVATED POTASSIUM CHANNEL ALPHA CHAIN"/>
    <property type="match status" value="1"/>
</dbReference>
<evidence type="ECO:0000256" key="2">
    <source>
        <dbReference type="ARBA" id="ARBA00022448"/>
    </source>
</evidence>
<reference evidence="14" key="1">
    <citation type="submission" date="2015-07" db="EMBL/GenBank/DDBJ databases">
        <title>Draft Genome Sequence of Roseovarius tolerans EL-164, a producer of N-Acylated Alanine Methyl Esters (NAMEs).</title>
        <authorList>
            <person name="Voget S."/>
            <person name="Bruns H."/>
            <person name="Wagner-Doebler I."/>
            <person name="Schulz S."/>
            <person name="Daniel R."/>
        </authorList>
    </citation>
    <scope>NUCLEOTIDE SEQUENCE [LARGE SCALE GENOMIC DNA]</scope>
    <source>
        <strain evidence="14">EL-164</strain>
    </source>
</reference>
<dbReference type="SUPFAM" id="SSF81324">
    <property type="entry name" value="Voltage-gated potassium channels"/>
    <property type="match status" value="1"/>
</dbReference>
<dbReference type="Pfam" id="PF07885">
    <property type="entry name" value="Ion_trans_2"/>
    <property type="match status" value="1"/>
</dbReference>
<comment type="subcellular location">
    <subcellularLocation>
        <location evidence="1">Membrane</location>
        <topology evidence="1">Multi-pass membrane protein</topology>
    </subcellularLocation>
</comment>
<keyword evidence="3" id="KW-0633">Potassium transport</keyword>
<accession>A0A0L6CZM0</accession>
<name>A0A0L6CZM0_9RHOB</name>
<evidence type="ECO:0000256" key="1">
    <source>
        <dbReference type="ARBA" id="ARBA00004141"/>
    </source>
</evidence>
<keyword evidence="9 11" id="KW-0472">Membrane</keyword>
<evidence type="ECO:0000256" key="10">
    <source>
        <dbReference type="ARBA" id="ARBA00023303"/>
    </source>
</evidence>
<dbReference type="STRING" id="74031.SAMN04488077_10813"/>
<evidence type="ECO:0000313" key="13">
    <source>
        <dbReference type="EMBL" id="KNX43175.1"/>
    </source>
</evidence>